<dbReference type="HOGENOM" id="CLU_1905658_0_0_11"/>
<proteinExistence type="predicted"/>
<evidence type="ECO:0000256" key="1">
    <source>
        <dbReference type="SAM" id="MobiDB-lite"/>
    </source>
</evidence>
<accession>B5HRL9</accession>
<evidence type="ECO:0000313" key="3">
    <source>
        <dbReference type="Proteomes" id="UP000002785"/>
    </source>
</evidence>
<organism evidence="2 3">
    <name type="scientific">Streptomyces sviceus (strain ATCC 29083 / DSM 924 / JCM 4929 / NBRC 13980 / NCIMB 11184 / NRRL 5439 / UC 5370)</name>
    <dbReference type="NCBI Taxonomy" id="463191"/>
    <lineage>
        <taxon>Bacteria</taxon>
        <taxon>Bacillati</taxon>
        <taxon>Actinomycetota</taxon>
        <taxon>Actinomycetes</taxon>
        <taxon>Kitasatosporales</taxon>
        <taxon>Streptomycetaceae</taxon>
        <taxon>Streptomyces</taxon>
    </lineage>
</organism>
<keyword evidence="3" id="KW-1185">Reference proteome</keyword>
<gene>
    <name evidence="2" type="ORF">SSEG_02054</name>
</gene>
<name>B5HRL9_STRX2</name>
<dbReference type="AlphaFoldDB" id="B5HRL9"/>
<evidence type="ECO:0000313" key="2">
    <source>
        <dbReference type="EMBL" id="EDY55474.1"/>
    </source>
</evidence>
<dbReference type="Proteomes" id="UP000002785">
    <property type="component" value="Chromosome"/>
</dbReference>
<reference evidence="2" key="1">
    <citation type="submission" date="2009-10" db="EMBL/GenBank/DDBJ databases">
        <title>The genome sequence of Streptomyces sviceus strain ATCC 29083.</title>
        <authorList>
            <consortium name="The Broad Institute Genome Sequencing Platform"/>
            <consortium name="Broad Institute Microbial Sequencing Center"/>
            <person name="Fischbach M."/>
            <person name="Godfrey P."/>
            <person name="Ward D."/>
            <person name="Young S."/>
            <person name="Zeng Q."/>
            <person name="Koehrsen M."/>
            <person name="Alvarado L."/>
            <person name="Berlin A.M."/>
            <person name="Bochicchio J."/>
            <person name="Borenstein D."/>
            <person name="Chapman S.B."/>
            <person name="Chen Z."/>
            <person name="Engels R."/>
            <person name="Freedman E."/>
            <person name="Gellesch M."/>
            <person name="Goldberg J."/>
            <person name="Griggs A."/>
            <person name="Gujja S."/>
            <person name="Heilman E.R."/>
            <person name="Heiman D.I."/>
            <person name="Hepburn T.A."/>
            <person name="Howarth C."/>
            <person name="Jen D."/>
            <person name="Larson L."/>
            <person name="Lewis B."/>
            <person name="Mehta T."/>
            <person name="Park D."/>
            <person name="Pearson M."/>
            <person name="Richards J."/>
            <person name="Roberts A."/>
            <person name="Saif S."/>
            <person name="Shea T.D."/>
            <person name="Shenoy N."/>
            <person name="Sisk P."/>
            <person name="Stolte C."/>
            <person name="Sykes S.N."/>
            <person name="Thomson T."/>
            <person name="Walk T."/>
            <person name="White J."/>
            <person name="Yandava C."/>
            <person name="Straight P."/>
            <person name="Clardy J."/>
            <person name="Hung D."/>
            <person name="Kolter R."/>
            <person name="Mekalanos J."/>
            <person name="Walker S."/>
            <person name="Walsh C.T."/>
            <person name="Wieland-Brown L.C."/>
            <person name="Haas B."/>
            <person name="Nusbaum C."/>
            <person name="Birren B."/>
        </authorList>
    </citation>
    <scope>NUCLEOTIDE SEQUENCE [LARGE SCALE GENOMIC DNA]</scope>
    <source>
        <strain evidence="2">ATCC 29083</strain>
    </source>
</reference>
<dbReference type="EMBL" id="CM000951">
    <property type="protein sequence ID" value="EDY55474.1"/>
    <property type="molecule type" value="Genomic_DNA"/>
</dbReference>
<feature type="region of interest" description="Disordered" evidence="1">
    <location>
        <begin position="1"/>
        <end position="20"/>
    </location>
</feature>
<feature type="compositionally biased region" description="Polar residues" evidence="1">
    <location>
        <begin position="10"/>
        <end position="20"/>
    </location>
</feature>
<protein>
    <submittedName>
        <fullName evidence="2">Uncharacterized protein</fullName>
    </submittedName>
</protein>
<sequence length="133" mass="13740">MSGRGDSLSAALTGTPVTTPSDRAANALFTTATAPSAGSHLPHDAHLCQTVSGGNMRTRIAITAVLLALAATTTACSSSSGEKPDLAACKAALEKQVKDLKGTQSKRPDACDDVDAKTMDQYTQEIFDNQTTK</sequence>